<dbReference type="AlphaFoldDB" id="A0A8J8T2F0"/>
<dbReference type="SUPFAM" id="SSF56219">
    <property type="entry name" value="DNase I-like"/>
    <property type="match status" value="1"/>
</dbReference>
<gene>
    <name evidence="2" type="ORF">FGO68_gene13172</name>
</gene>
<dbReference type="Gene3D" id="3.60.10.10">
    <property type="entry name" value="Endonuclease/exonuclease/phosphatase"/>
    <property type="match status" value="1"/>
</dbReference>
<dbReference type="Pfam" id="PF03372">
    <property type="entry name" value="Exo_endo_phos"/>
    <property type="match status" value="1"/>
</dbReference>
<dbReference type="PANTHER" id="PTHR12121">
    <property type="entry name" value="CARBON CATABOLITE REPRESSOR PROTEIN 4"/>
    <property type="match status" value="1"/>
</dbReference>
<comment type="caution">
    <text evidence="2">The sequence shown here is derived from an EMBL/GenBank/DDBJ whole genome shotgun (WGS) entry which is preliminary data.</text>
</comment>
<protein>
    <recommendedName>
        <fullName evidence="1">Endonuclease/exonuclease/phosphatase domain-containing protein</fullName>
    </recommendedName>
</protein>
<reference evidence="2" key="1">
    <citation type="submission" date="2019-06" db="EMBL/GenBank/DDBJ databases">
        <authorList>
            <person name="Zheng W."/>
        </authorList>
    </citation>
    <scope>NUCLEOTIDE SEQUENCE</scope>
    <source>
        <strain evidence="2">QDHG01</strain>
    </source>
</reference>
<keyword evidence="3" id="KW-1185">Reference proteome</keyword>
<dbReference type="Proteomes" id="UP000785679">
    <property type="component" value="Unassembled WGS sequence"/>
</dbReference>
<accession>A0A8J8T2F0</accession>
<dbReference type="EMBL" id="RRYP01009567">
    <property type="protein sequence ID" value="TNV78978.1"/>
    <property type="molecule type" value="Genomic_DNA"/>
</dbReference>
<evidence type="ECO:0000313" key="3">
    <source>
        <dbReference type="Proteomes" id="UP000785679"/>
    </source>
</evidence>
<organism evidence="2 3">
    <name type="scientific">Halteria grandinella</name>
    <dbReference type="NCBI Taxonomy" id="5974"/>
    <lineage>
        <taxon>Eukaryota</taxon>
        <taxon>Sar</taxon>
        <taxon>Alveolata</taxon>
        <taxon>Ciliophora</taxon>
        <taxon>Intramacronucleata</taxon>
        <taxon>Spirotrichea</taxon>
        <taxon>Stichotrichia</taxon>
        <taxon>Sporadotrichida</taxon>
        <taxon>Halteriidae</taxon>
        <taxon>Halteria</taxon>
    </lineage>
</organism>
<sequence>MKTVGAPAAFTIAAYFAYKRFLFVPEPFSKPIFQRAHITNKDLSQAIPRGAFKVKVLSYNILADCYSRYFMFKYVRHGNLNFNYRSLRILQEIKDSNSDIICLQEVDHMDDFYKPQLEKLGYDLHHAYRREKDAVVVGFKRDLYEIMTKDIVDYNDLVKVYEAKTNHPNLDSRDMLCHNKAIICLLKHIETGSHLIVASSHLYWDPKYDYVKYAQTAYLLKRLALFKAKNASIAQDPAIVVCGDFNSDPSSSSISLFYDSQEFVKNAYYGRNKNKFDQWYERILADLKSDPYYATIQGKLKSSYSQYKAFKDQIPDYPADSTGLTEFEAMIDGHQPYTNYTGDYKDTLDFIFHSKHLQLQSLLEMPSVQDLTVETALPSSVFPSDHLRIEASFIYNPQERDIKIAEQIPYKL</sequence>
<dbReference type="PANTHER" id="PTHR12121:SF34">
    <property type="entry name" value="PROTEIN ANGEL"/>
    <property type="match status" value="1"/>
</dbReference>
<dbReference type="InterPro" id="IPR036691">
    <property type="entry name" value="Endo/exonu/phosph_ase_sf"/>
</dbReference>
<evidence type="ECO:0000259" key="1">
    <source>
        <dbReference type="Pfam" id="PF03372"/>
    </source>
</evidence>
<name>A0A8J8T2F0_HALGN</name>
<dbReference type="InterPro" id="IPR005135">
    <property type="entry name" value="Endo/exonuclease/phosphatase"/>
</dbReference>
<evidence type="ECO:0000313" key="2">
    <source>
        <dbReference type="EMBL" id="TNV78978.1"/>
    </source>
</evidence>
<dbReference type="OrthoDB" id="428734at2759"/>
<proteinExistence type="predicted"/>
<dbReference type="InterPro" id="IPR050410">
    <property type="entry name" value="CCR4/nocturin_mRNA_transcr"/>
</dbReference>
<feature type="domain" description="Endonuclease/exonuclease/phosphatase" evidence="1">
    <location>
        <begin position="58"/>
        <end position="386"/>
    </location>
</feature>
<dbReference type="GO" id="GO:0000175">
    <property type="term" value="F:3'-5'-RNA exonuclease activity"/>
    <property type="evidence" value="ECO:0007669"/>
    <property type="project" value="TreeGrafter"/>
</dbReference>